<reference evidence="6" key="1">
    <citation type="submission" date="2007-11" db="EMBL/GenBank/DDBJ databases">
        <authorList>
            <person name="Fulton L."/>
            <person name="Clifton S."/>
            <person name="Fulton B."/>
            <person name="Xu J."/>
            <person name="Minx P."/>
            <person name="Pepin K.H."/>
            <person name="Johnson M."/>
            <person name="Thiruvilangam P."/>
            <person name="Bhonagiri V."/>
            <person name="Nash W.E."/>
            <person name="Mardis E.R."/>
            <person name="Wilson R.K."/>
        </authorList>
    </citation>
    <scope>NUCLEOTIDE SEQUENCE [LARGE SCALE GENOMIC DNA]</scope>
    <source>
        <strain evidence="6">DSM 1402</strain>
    </source>
</reference>
<dbReference type="InterPro" id="IPR000277">
    <property type="entry name" value="Cys/Met-Metab_PyrdxlP-dep_enz"/>
</dbReference>
<keyword evidence="7" id="KW-1185">Reference proteome</keyword>
<evidence type="ECO:0000256" key="2">
    <source>
        <dbReference type="ARBA" id="ARBA00009077"/>
    </source>
</evidence>
<dbReference type="PIRSF" id="PIRSF001434">
    <property type="entry name" value="CGS"/>
    <property type="match status" value="1"/>
</dbReference>
<dbReference type="HOGENOM" id="CLU_018986_2_0_9"/>
<feature type="modified residue" description="N6-(pyridoxal phosphate)lysine" evidence="4">
    <location>
        <position position="202"/>
    </location>
</feature>
<evidence type="ECO:0000256" key="4">
    <source>
        <dbReference type="PIRSR" id="PIRSR001434-2"/>
    </source>
</evidence>
<evidence type="ECO:0000256" key="3">
    <source>
        <dbReference type="ARBA" id="ARBA00022898"/>
    </source>
</evidence>
<evidence type="ECO:0000256" key="1">
    <source>
        <dbReference type="ARBA" id="ARBA00001933"/>
    </source>
</evidence>
<dbReference type="PROSITE" id="PS00868">
    <property type="entry name" value="CYS_MET_METAB_PP"/>
    <property type="match status" value="1"/>
</dbReference>
<dbReference type="EMBL" id="ABFX02000008">
    <property type="protein sequence ID" value="EDS18061.1"/>
    <property type="molecule type" value="Genomic_DNA"/>
</dbReference>
<dbReference type="SUPFAM" id="SSF53383">
    <property type="entry name" value="PLP-dependent transferases"/>
    <property type="match status" value="1"/>
</dbReference>
<dbReference type="Gene3D" id="3.40.640.10">
    <property type="entry name" value="Type I PLP-dependent aspartate aminotransferase-like (Major domain)"/>
    <property type="match status" value="1"/>
</dbReference>
<comment type="caution">
    <text evidence="6">The sequence shown here is derived from an EMBL/GenBank/DDBJ whole genome shotgun (WGS) entry which is preliminary data.</text>
</comment>
<sequence>MEKSMKYEFETRCIHPANLELKQHPYGAVSIPIYQTAIFSHPGIGESRGHNYSRESNPTRAYLEEIISNLEGAVDTVACSSGMAAISLVLELFSSGDHLICSNDLYGGSTRLFTLQQNKGLKFSYVDTTNLKSFKQYIRPQTKAVFIETPSNPTMQISDLKKISALCQAHKLLLIVDNTFLSPYFQNPLLLGADIVIHSATKFLSGHNDIIAGSISTGDHKLAKRIREVSKTVGNSLSPLDCYLLIRGIKTLAIRQKSQQENALKISNWLNRHPRVSKVYYPGLIEHPGYEINRNQARGFGSMIAFSVENHFLAKKILENVQLITYAESLGGVESLITYPMIQTHGDVPAEIRAKLGITDNFLRLSVGIENIDDLLADLRQAFGDNDEI</sequence>
<reference evidence="6" key="2">
    <citation type="submission" date="2014-06" db="EMBL/GenBank/DDBJ databases">
        <title>Draft genome sequence of Clostridium ramosum(DSM 1402).</title>
        <authorList>
            <person name="Sudarsanam P."/>
            <person name="Ley R."/>
            <person name="Guruge J."/>
            <person name="Turnbaugh P.J."/>
            <person name="Mahowald M."/>
            <person name="Liep D."/>
            <person name="Gordon J."/>
        </authorList>
    </citation>
    <scope>NUCLEOTIDE SEQUENCE</scope>
    <source>
        <strain evidence="6">DSM 1402</strain>
    </source>
</reference>
<dbReference type="InterPro" id="IPR015424">
    <property type="entry name" value="PyrdxlP-dep_Trfase"/>
</dbReference>
<dbReference type="PANTHER" id="PTHR11808:SF90">
    <property type="entry name" value="CYSTATHIONINE GAMMA-SYNTHASE"/>
    <property type="match status" value="1"/>
</dbReference>
<comment type="cofactor">
    <cofactor evidence="1 5">
        <name>pyridoxal 5'-phosphate</name>
        <dbReference type="ChEBI" id="CHEBI:597326"/>
    </cofactor>
</comment>
<dbReference type="GO" id="GO:0009086">
    <property type="term" value="P:methionine biosynthetic process"/>
    <property type="evidence" value="ECO:0007669"/>
    <property type="project" value="UniProtKB-ARBA"/>
</dbReference>
<keyword evidence="3 4" id="KW-0663">Pyridoxal phosphate</keyword>
<evidence type="ECO:0000256" key="5">
    <source>
        <dbReference type="RuleBase" id="RU362118"/>
    </source>
</evidence>
<protein>
    <submittedName>
        <fullName evidence="6">Cys/Met metabolism PLP-dependent enzyme</fullName>
    </submittedName>
</protein>
<dbReference type="GO" id="GO:0019346">
    <property type="term" value="P:transsulfuration"/>
    <property type="evidence" value="ECO:0007669"/>
    <property type="project" value="InterPro"/>
</dbReference>
<comment type="similarity">
    <text evidence="2 5">Belongs to the trans-sulfuration enzymes family.</text>
</comment>
<dbReference type="InterPro" id="IPR054542">
    <property type="entry name" value="Cys_met_metab_PP"/>
</dbReference>
<dbReference type="eggNOG" id="COG0626">
    <property type="taxonomic scope" value="Bacteria"/>
</dbReference>
<evidence type="ECO:0000313" key="7">
    <source>
        <dbReference type="Proteomes" id="UP000005798"/>
    </source>
</evidence>
<dbReference type="CDD" id="cd00614">
    <property type="entry name" value="CGS_like"/>
    <property type="match status" value="1"/>
</dbReference>
<dbReference type="Proteomes" id="UP000005798">
    <property type="component" value="Unassembled WGS sequence"/>
</dbReference>
<name>B0N8C3_9FIRM</name>
<proteinExistence type="inferred from homology"/>
<dbReference type="Pfam" id="PF01053">
    <property type="entry name" value="Cys_Met_Meta_PP"/>
    <property type="match status" value="1"/>
</dbReference>
<dbReference type="PANTHER" id="PTHR11808">
    <property type="entry name" value="TRANS-SULFURATION ENZYME FAMILY MEMBER"/>
    <property type="match status" value="1"/>
</dbReference>
<dbReference type="GO" id="GO:0030170">
    <property type="term" value="F:pyridoxal phosphate binding"/>
    <property type="evidence" value="ECO:0007669"/>
    <property type="project" value="InterPro"/>
</dbReference>
<dbReference type="InterPro" id="IPR015421">
    <property type="entry name" value="PyrdxlP-dep_Trfase_major"/>
</dbReference>
<evidence type="ECO:0000313" key="6">
    <source>
        <dbReference type="EMBL" id="EDS18061.1"/>
    </source>
</evidence>
<dbReference type="GO" id="GO:0016846">
    <property type="term" value="F:carbon-sulfur lyase activity"/>
    <property type="evidence" value="ECO:0007669"/>
    <property type="project" value="TreeGrafter"/>
</dbReference>
<dbReference type="GO" id="GO:0005737">
    <property type="term" value="C:cytoplasm"/>
    <property type="evidence" value="ECO:0007669"/>
    <property type="project" value="TreeGrafter"/>
</dbReference>
<dbReference type="FunFam" id="3.40.640.10:FF:000009">
    <property type="entry name" value="Cystathionine gamma-synthase homolog"/>
    <property type="match status" value="1"/>
</dbReference>
<dbReference type="AlphaFoldDB" id="B0N8C3"/>
<dbReference type="InterPro" id="IPR015422">
    <property type="entry name" value="PyrdxlP-dep_Trfase_small"/>
</dbReference>
<dbReference type="Gene3D" id="3.90.1150.10">
    <property type="entry name" value="Aspartate Aminotransferase, domain 1"/>
    <property type="match status" value="1"/>
</dbReference>
<organism evidence="6 7">
    <name type="scientific">Thomasclavelia ramosa DSM 1402</name>
    <dbReference type="NCBI Taxonomy" id="445974"/>
    <lineage>
        <taxon>Bacteria</taxon>
        <taxon>Bacillati</taxon>
        <taxon>Bacillota</taxon>
        <taxon>Erysipelotrichia</taxon>
        <taxon>Erysipelotrichales</taxon>
        <taxon>Coprobacillaceae</taxon>
        <taxon>Thomasclavelia</taxon>
    </lineage>
</organism>
<accession>B0N8C3</accession>
<gene>
    <name evidence="6" type="ORF">CLORAM_02857</name>
</gene>
<dbReference type="FunFam" id="3.90.1150.10:FF:000033">
    <property type="entry name" value="Cystathionine gamma-synthase"/>
    <property type="match status" value="1"/>
</dbReference>